<keyword evidence="2" id="KW-0378">Hydrolase</keyword>
<comment type="similarity">
    <text evidence="3">Belongs to the peptidase M24B family.</text>
</comment>
<dbReference type="PROSITE" id="PS00491">
    <property type="entry name" value="PROLINE_PEPTIDASE"/>
    <property type="match status" value="1"/>
</dbReference>
<dbReference type="InterPro" id="IPR036005">
    <property type="entry name" value="Creatinase/aminopeptidase-like"/>
</dbReference>
<dbReference type="Proteomes" id="UP000823877">
    <property type="component" value="Unassembled WGS sequence"/>
</dbReference>
<keyword evidence="1 3" id="KW-0479">Metal-binding</keyword>
<dbReference type="InterPro" id="IPR029149">
    <property type="entry name" value="Creatin/AminoP/Spt16_N"/>
</dbReference>
<accession>A0A9D2SA02</accession>
<dbReference type="PANTHER" id="PTHR46112">
    <property type="entry name" value="AMINOPEPTIDASE"/>
    <property type="match status" value="1"/>
</dbReference>
<dbReference type="InterPro" id="IPR050659">
    <property type="entry name" value="Peptidase_M24B"/>
</dbReference>
<dbReference type="EMBL" id="DWXN01000012">
    <property type="protein sequence ID" value="HJB75406.1"/>
    <property type="molecule type" value="Genomic_DNA"/>
</dbReference>
<dbReference type="GO" id="GO:0016787">
    <property type="term" value="F:hydrolase activity"/>
    <property type="evidence" value="ECO:0007669"/>
    <property type="project" value="UniProtKB-KW"/>
</dbReference>
<evidence type="ECO:0000256" key="2">
    <source>
        <dbReference type="ARBA" id="ARBA00022801"/>
    </source>
</evidence>
<dbReference type="PANTHER" id="PTHR46112:SF3">
    <property type="entry name" value="AMINOPEPTIDASE YPDF"/>
    <property type="match status" value="1"/>
</dbReference>
<dbReference type="InterPro" id="IPR001131">
    <property type="entry name" value="Peptidase_M24B_aminopep-P_CS"/>
</dbReference>
<feature type="domain" description="Creatinase N-terminal" evidence="5">
    <location>
        <begin position="2"/>
        <end position="129"/>
    </location>
</feature>
<evidence type="ECO:0000259" key="5">
    <source>
        <dbReference type="Pfam" id="PF01321"/>
    </source>
</evidence>
<dbReference type="Pfam" id="PF00557">
    <property type="entry name" value="Peptidase_M24"/>
    <property type="match status" value="1"/>
</dbReference>
<reference evidence="6" key="1">
    <citation type="journal article" date="2021" name="PeerJ">
        <title>Extensive microbial diversity within the chicken gut microbiome revealed by metagenomics and culture.</title>
        <authorList>
            <person name="Gilroy R."/>
            <person name="Ravi A."/>
            <person name="Getino M."/>
            <person name="Pursley I."/>
            <person name="Horton D.L."/>
            <person name="Alikhan N.F."/>
            <person name="Baker D."/>
            <person name="Gharbi K."/>
            <person name="Hall N."/>
            <person name="Watson M."/>
            <person name="Adriaenssens E.M."/>
            <person name="Foster-Nyarko E."/>
            <person name="Jarju S."/>
            <person name="Secka A."/>
            <person name="Antonio M."/>
            <person name="Oren A."/>
            <person name="Chaudhuri R.R."/>
            <person name="La Ragione R."/>
            <person name="Hildebrand F."/>
            <person name="Pallen M.J."/>
        </authorList>
    </citation>
    <scope>NUCLEOTIDE SEQUENCE</scope>
    <source>
        <strain evidence="6">CHK188-16595</strain>
    </source>
</reference>
<dbReference type="SUPFAM" id="SSF55920">
    <property type="entry name" value="Creatinase/aminopeptidase"/>
    <property type="match status" value="1"/>
</dbReference>
<evidence type="ECO:0000313" key="6">
    <source>
        <dbReference type="EMBL" id="HJB75406.1"/>
    </source>
</evidence>
<feature type="domain" description="Peptidase M24" evidence="4">
    <location>
        <begin position="137"/>
        <end position="339"/>
    </location>
</feature>
<dbReference type="InterPro" id="IPR000587">
    <property type="entry name" value="Creatinase_N"/>
</dbReference>
<dbReference type="SUPFAM" id="SSF53092">
    <property type="entry name" value="Creatinase/prolidase N-terminal domain"/>
    <property type="match status" value="1"/>
</dbReference>
<reference evidence="6" key="2">
    <citation type="submission" date="2021-04" db="EMBL/GenBank/DDBJ databases">
        <authorList>
            <person name="Gilroy R."/>
        </authorList>
    </citation>
    <scope>NUCLEOTIDE SEQUENCE</scope>
    <source>
        <strain evidence="6">CHK188-16595</strain>
    </source>
</reference>
<organism evidence="6 7">
    <name type="scientific">Candidatus Eubacterium faecale</name>
    <dbReference type="NCBI Taxonomy" id="2838568"/>
    <lineage>
        <taxon>Bacteria</taxon>
        <taxon>Bacillati</taxon>
        <taxon>Bacillota</taxon>
        <taxon>Clostridia</taxon>
        <taxon>Eubacteriales</taxon>
        <taxon>Eubacteriaceae</taxon>
        <taxon>Eubacterium</taxon>
    </lineage>
</organism>
<proteinExistence type="inferred from homology"/>
<dbReference type="CDD" id="cd01092">
    <property type="entry name" value="APP-like"/>
    <property type="match status" value="1"/>
</dbReference>
<name>A0A9D2SA02_9FIRM</name>
<evidence type="ECO:0000313" key="7">
    <source>
        <dbReference type="Proteomes" id="UP000823877"/>
    </source>
</evidence>
<dbReference type="Pfam" id="PF01321">
    <property type="entry name" value="Creatinase_N"/>
    <property type="match status" value="1"/>
</dbReference>
<protein>
    <submittedName>
        <fullName evidence="6">Xaa-Pro peptidase family protein</fullName>
    </submittedName>
</protein>
<evidence type="ECO:0000256" key="1">
    <source>
        <dbReference type="ARBA" id="ARBA00022723"/>
    </source>
</evidence>
<dbReference type="Gene3D" id="3.90.230.10">
    <property type="entry name" value="Creatinase/methionine aminopeptidase superfamily"/>
    <property type="match status" value="1"/>
</dbReference>
<evidence type="ECO:0000259" key="4">
    <source>
        <dbReference type="Pfam" id="PF00557"/>
    </source>
</evidence>
<dbReference type="AlphaFoldDB" id="A0A9D2SA02"/>
<evidence type="ECO:0000256" key="3">
    <source>
        <dbReference type="RuleBase" id="RU000590"/>
    </source>
</evidence>
<sequence length="355" mass="39828">MRTEKALKLIKEKGADALLLFNESNMHYFCGFAPSEGIVLILKNGCGYHIVDSRYTETAQNYAKKTGLIVQEPEVPFADHIAEICKHANIRKIAFEDETISYKRYNLYKEKTGCIFIGIGDALMRIRNVKEPEEIRYMKKANEIAEKSLAELLNHIRPGKTEKELQAYFDYIMLQNGSDGVSFDTILLTGAHTSLPHGVPDDRKIQKGDFVLIDFGATYKGYHSDMTRTFAVGAASDEMKEMYDLVLRANLAGIHALKPNTSCVDVYQAAYDVLESKNMGRYFRHSLGHGVGLDIHEGFNASPRSKDIFVPGNITSIEPGIYIPDLFGIRIEDVCLVTEDGNEDISQFSKSFTVL</sequence>
<dbReference type="GO" id="GO:0046872">
    <property type="term" value="F:metal ion binding"/>
    <property type="evidence" value="ECO:0007669"/>
    <property type="project" value="UniProtKB-KW"/>
</dbReference>
<comment type="caution">
    <text evidence="6">The sequence shown here is derived from an EMBL/GenBank/DDBJ whole genome shotgun (WGS) entry which is preliminary data.</text>
</comment>
<dbReference type="InterPro" id="IPR000994">
    <property type="entry name" value="Pept_M24"/>
</dbReference>
<gene>
    <name evidence="6" type="ORF">IAA37_07030</name>
</gene>
<dbReference type="Gene3D" id="3.40.350.10">
    <property type="entry name" value="Creatinase/prolidase N-terminal domain"/>
    <property type="match status" value="1"/>
</dbReference>